<sequence>MRIWDRSADNRLLFHCINMGIWYTILQKQEMLIPPFFSCA</sequence>
<protein>
    <submittedName>
        <fullName evidence="1">Uncharacterized protein</fullName>
    </submittedName>
</protein>
<name>A0A0E9SCQ0_ANGAN</name>
<evidence type="ECO:0000313" key="1">
    <source>
        <dbReference type="EMBL" id="JAH39169.1"/>
    </source>
</evidence>
<reference evidence="1" key="1">
    <citation type="submission" date="2014-11" db="EMBL/GenBank/DDBJ databases">
        <authorList>
            <person name="Amaro Gonzalez C."/>
        </authorList>
    </citation>
    <scope>NUCLEOTIDE SEQUENCE</scope>
</reference>
<accession>A0A0E9SCQ0</accession>
<dbReference type="EMBL" id="GBXM01066458">
    <property type="protein sequence ID" value="JAH42119.1"/>
    <property type="molecule type" value="Transcribed_RNA"/>
</dbReference>
<dbReference type="EMBL" id="GBXM01069408">
    <property type="protein sequence ID" value="JAH39169.1"/>
    <property type="molecule type" value="Transcribed_RNA"/>
</dbReference>
<dbReference type="AlphaFoldDB" id="A0A0E9SCQ0"/>
<proteinExistence type="predicted"/>
<organism evidence="1">
    <name type="scientific">Anguilla anguilla</name>
    <name type="common">European freshwater eel</name>
    <name type="synonym">Muraena anguilla</name>
    <dbReference type="NCBI Taxonomy" id="7936"/>
    <lineage>
        <taxon>Eukaryota</taxon>
        <taxon>Metazoa</taxon>
        <taxon>Chordata</taxon>
        <taxon>Craniata</taxon>
        <taxon>Vertebrata</taxon>
        <taxon>Euteleostomi</taxon>
        <taxon>Actinopterygii</taxon>
        <taxon>Neopterygii</taxon>
        <taxon>Teleostei</taxon>
        <taxon>Anguilliformes</taxon>
        <taxon>Anguillidae</taxon>
        <taxon>Anguilla</taxon>
    </lineage>
</organism>
<reference evidence="1" key="2">
    <citation type="journal article" date="2015" name="Fish Shellfish Immunol.">
        <title>Early steps in the European eel (Anguilla anguilla)-Vibrio vulnificus interaction in the gills: Role of the RtxA13 toxin.</title>
        <authorList>
            <person name="Callol A."/>
            <person name="Pajuelo D."/>
            <person name="Ebbesson L."/>
            <person name="Teles M."/>
            <person name="MacKenzie S."/>
            <person name="Amaro C."/>
        </authorList>
    </citation>
    <scope>NUCLEOTIDE SEQUENCE</scope>
</reference>